<dbReference type="RefSeq" id="WP_098060906.1">
    <property type="nucleotide sequence ID" value="NZ_PDEP01000001.1"/>
</dbReference>
<name>A0A2H3PB62_9BACT</name>
<dbReference type="EC" id="2.6.1.-" evidence="6"/>
<dbReference type="CDD" id="cd00609">
    <property type="entry name" value="AAT_like"/>
    <property type="match status" value="1"/>
</dbReference>
<dbReference type="Pfam" id="PF00155">
    <property type="entry name" value="Aminotran_1_2"/>
    <property type="match status" value="1"/>
</dbReference>
<evidence type="ECO:0000256" key="6">
    <source>
        <dbReference type="RuleBase" id="RU000481"/>
    </source>
</evidence>
<comment type="cofactor">
    <cofactor evidence="1 6">
        <name>pyridoxal 5'-phosphate</name>
        <dbReference type="ChEBI" id="CHEBI:597326"/>
    </cofactor>
</comment>
<reference evidence="8 9" key="1">
    <citation type="submission" date="2017-10" db="EMBL/GenBank/DDBJ databases">
        <title>Draft genome of Longimonas halophila.</title>
        <authorList>
            <person name="Goh K.M."/>
            <person name="Shamsir M.S."/>
            <person name="Lim S.W."/>
        </authorList>
    </citation>
    <scope>NUCLEOTIDE SEQUENCE [LARGE SCALE GENOMIC DNA]</scope>
    <source>
        <strain evidence="8 9">KCTC 42399</strain>
    </source>
</reference>
<comment type="caution">
    <text evidence="8">The sequence shown here is derived from an EMBL/GenBank/DDBJ whole genome shotgun (WGS) entry which is preliminary data.</text>
</comment>
<dbReference type="FunFam" id="3.40.640.10:FF:000033">
    <property type="entry name" value="Aspartate aminotransferase"/>
    <property type="match status" value="1"/>
</dbReference>
<evidence type="ECO:0000256" key="1">
    <source>
        <dbReference type="ARBA" id="ARBA00001933"/>
    </source>
</evidence>
<dbReference type="Proteomes" id="UP000221024">
    <property type="component" value="Unassembled WGS sequence"/>
</dbReference>
<proteinExistence type="inferred from homology"/>
<accession>A0A2H3PB62</accession>
<dbReference type="PROSITE" id="PS00105">
    <property type="entry name" value="AA_TRANSFER_CLASS_1"/>
    <property type="match status" value="1"/>
</dbReference>
<dbReference type="InterPro" id="IPR015421">
    <property type="entry name" value="PyrdxlP-dep_Trfase_major"/>
</dbReference>
<dbReference type="GO" id="GO:0030170">
    <property type="term" value="F:pyridoxal phosphate binding"/>
    <property type="evidence" value="ECO:0007669"/>
    <property type="project" value="InterPro"/>
</dbReference>
<organism evidence="8 9">
    <name type="scientific">Longimonas halophila</name>
    <dbReference type="NCBI Taxonomy" id="1469170"/>
    <lineage>
        <taxon>Bacteria</taxon>
        <taxon>Pseudomonadati</taxon>
        <taxon>Rhodothermota</taxon>
        <taxon>Rhodothermia</taxon>
        <taxon>Rhodothermales</taxon>
        <taxon>Salisaetaceae</taxon>
        <taxon>Longimonas</taxon>
    </lineage>
</organism>
<evidence type="ECO:0000256" key="2">
    <source>
        <dbReference type="ARBA" id="ARBA00007441"/>
    </source>
</evidence>
<dbReference type="AlphaFoldDB" id="A0A2H3PB62"/>
<sequence length="401" mass="43779">MSDAAVTADLETYLSERVRSTPPSGIRRFFEIAATMDDVISLGIGEPDFVTPQPAVQAGIDALNDGQTSYTANAGRADLRTAISEELSSRYGVSYDAEDEILSTVGVSEAMQLTMLSVLDPGDEILIPEPCFVSYAPTARFAEANVVHVPTSVENNFQVTAETLESYITPNTKALFLGYPNNPTGAVLRRDTLEDIAALVQEHDLLVISDEIYDRLVYGEAHERGHVCVPSIDGLRERTILLGGFSKGYAMTGWRIGYACAPAPILRGLYKVHQYMIMSAPTVSQIAAHTAITECQDEVETMRQAYDERRRVLVDGLNEAGLPTFEPEGAFYCFPDIRSTGLTSEEFVQQLLEEEHVACVPGDAFGPSGAGYVRCSYATGLDDVKEAVRRIQRFAAKHQNG</sequence>
<dbReference type="EMBL" id="PDEP01000001">
    <property type="protein sequence ID" value="PEN09508.1"/>
    <property type="molecule type" value="Genomic_DNA"/>
</dbReference>
<keyword evidence="3 6" id="KW-0032">Aminotransferase</keyword>
<gene>
    <name evidence="8" type="ORF">CRI93_01905</name>
</gene>
<keyword evidence="9" id="KW-1185">Reference proteome</keyword>
<dbReference type="Gene3D" id="3.90.1150.10">
    <property type="entry name" value="Aspartate Aminotransferase, domain 1"/>
    <property type="match status" value="1"/>
</dbReference>
<dbReference type="InterPro" id="IPR015424">
    <property type="entry name" value="PyrdxlP-dep_Trfase"/>
</dbReference>
<dbReference type="GO" id="GO:0006520">
    <property type="term" value="P:amino acid metabolic process"/>
    <property type="evidence" value="ECO:0007669"/>
    <property type="project" value="InterPro"/>
</dbReference>
<dbReference type="SUPFAM" id="SSF53383">
    <property type="entry name" value="PLP-dependent transferases"/>
    <property type="match status" value="1"/>
</dbReference>
<dbReference type="Gene3D" id="3.40.640.10">
    <property type="entry name" value="Type I PLP-dependent aspartate aminotransferase-like (Major domain)"/>
    <property type="match status" value="1"/>
</dbReference>
<keyword evidence="5" id="KW-0663">Pyridoxal phosphate</keyword>
<comment type="similarity">
    <text evidence="2 6">Belongs to the class-I pyridoxal-phosphate-dependent aminotransferase family.</text>
</comment>
<dbReference type="OrthoDB" id="9802328at2"/>
<dbReference type="GO" id="GO:0008483">
    <property type="term" value="F:transaminase activity"/>
    <property type="evidence" value="ECO:0007669"/>
    <property type="project" value="UniProtKB-KW"/>
</dbReference>
<evidence type="ECO:0000313" key="9">
    <source>
        <dbReference type="Proteomes" id="UP000221024"/>
    </source>
</evidence>
<dbReference type="InterPro" id="IPR050596">
    <property type="entry name" value="AspAT/PAT-like"/>
</dbReference>
<evidence type="ECO:0000313" key="8">
    <source>
        <dbReference type="EMBL" id="PEN09508.1"/>
    </source>
</evidence>
<evidence type="ECO:0000256" key="5">
    <source>
        <dbReference type="ARBA" id="ARBA00022898"/>
    </source>
</evidence>
<dbReference type="InterPro" id="IPR015422">
    <property type="entry name" value="PyrdxlP-dep_Trfase_small"/>
</dbReference>
<dbReference type="InterPro" id="IPR004838">
    <property type="entry name" value="NHTrfase_class1_PyrdxlP-BS"/>
</dbReference>
<dbReference type="PANTHER" id="PTHR46383:SF3">
    <property type="entry name" value="ASPARTATE AMINOTRANSFERASE-RELATED"/>
    <property type="match status" value="1"/>
</dbReference>
<dbReference type="InterPro" id="IPR004839">
    <property type="entry name" value="Aminotransferase_I/II_large"/>
</dbReference>
<dbReference type="PANTHER" id="PTHR46383">
    <property type="entry name" value="ASPARTATE AMINOTRANSFERASE"/>
    <property type="match status" value="1"/>
</dbReference>
<feature type="domain" description="Aminotransferase class I/classII large" evidence="7">
    <location>
        <begin position="38"/>
        <end position="391"/>
    </location>
</feature>
<evidence type="ECO:0000256" key="3">
    <source>
        <dbReference type="ARBA" id="ARBA00022576"/>
    </source>
</evidence>
<evidence type="ECO:0000256" key="4">
    <source>
        <dbReference type="ARBA" id="ARBA00022679"/>
    </source>
</evidence>
<evidence type="ECO:0000259" key="7">
    <source>
        <dbReference type="Pfam" id="PF00155"/>
    </source>
</evidence>
<keyword evidence="4 6" id="KW-0808">Transferase</keyword>
<protein>
    <recommendedName>
        <fullName evidence="6">Aminotransferase</fullName>
        <ecNumber evidence="6">2.6.1.-</ecNumber>
    </recommendedName>
</protein>